<accession>A0ABW2TLZ0</accession>
<feature type="compositionally biased region" description="Gly residues" evidence="1">
    <location>
        <begin position="1"/>
        <end position="10"/>
    </location>
</feature>
<dbReference type="EMBL" id="JBHTEY010000004">
    <property type="protein sequence ID" value="MFC7614679.1"/>
    <property type="molecule type" value="Genomic_DNA"/>
</dbReference>
<organism evidence="2 3">
    <name type="scientific">Actinokineospora soli</name>
    <dbReference type="NCBI Taxonomy" id="1048753"/>
    <lineage>
        <taxon>Bacteria</taxon>
        <taxon>Bacillati</taxon>
        <taxon>Actinomycetota</taxon>
        <taxon>Actinomycetes</taxon>
        <taxon>Pseudonocardiales</taxon>
        <taxon>Pseudonocardiaceae</taxon>
        <taxon>Actinokineospora</taxon>
    </lineage>
</organism>
<dbReference type="Proteomes" id="UP001596512">
    <property type="component" value="Unassembled WGS sequence"/>
</dbReference>
<protein>
    <submittedName>
        <fullName evidence="2">Uncharacterized protein</fullName>
    </submittedName>
</protein>
<keyword evidence="3" id="KW-1185">Reference proteome</keyword>
<evidence type="ECO:0000313" key="3">
    <source>
        <dbReference type="Proteomes" id="UP001596512"/>
    </source>
</evidence>
<gene>
    <name evidence="2" type="ORF">ACFQV2_15255</name>
</gene>
<comment type="caution">
    <text evidence="2">The sequence shown here is derived from an EMBL/GenBank/DDBJ whole genome shotgun (WGS) entry which is preliminary data.</text>
</comment>
<name>A0ABW2TLZ0_9PSEU</name>
<proteinExistence type="predicted"/>
<reference evidence="3" key="1">
    <citation type="journal article" date="2019" name="Int. J. Syst. Evol. Microbiol.">
        <title>The Global Catalogue of Microorganisms (GCM) 10K type strain sequencing project: providing services to taxonomists for standard genome sequencing and annotation.</title>
        <authorList>
            <consortium name="The Broad Institute Genomics Platform"/>
            <consortium name="The Broad Institute Genome Sequencing Center for Infectious Disease"/>
            <person name="Wu L."/>
            <person name="Ma J."/>
        </authorList>
    </citation>
    <scope>NUCLEOTIDE SEQUENCE [LARGE SCALE GENOMIC DNA]</scope>
    <source>
        <strain evidence="3">JCM 17695</strain>
    </source>
</reference>
<evidence type="ECO:0000313" key="2">
    <source>
        <dbReference type="EMBL" id="MFC7614679.1"/>
    </source>
</evidence>
<evidence type="ECO:0000256" key="1">
    <source>
        <dbReference type="SAM" id="MobiDB-lite"/>
    </source>
</evidence>
<feature type="region of interest" description="Disordered" evidence="1">
    <location>
        <begin position="1"/>
        <end position="24"/>
    </location>
</feature>
<sequence length="109" mass="11119">MADGGVGGGDLGEHAVRGRPVGGRDEQAVGAQQVDLGPGLAALGLPLDGVRRQGARDRARRVHLLLAHRTPPRCSGGKYARGSARAHIADGVGVTGITAGQSTSERRKP</sequence>
<feature type="compositionally biased region" description="Basic and acidic residues" evidence="1">
    <location>
        <begin position="11"/>
        <end position="24"/>
    </location>
</feature>